<dbReference type="SUPFAM" id="SSF55874">
    <property type="entry name" value="ATPase domain of HSP90 chaperone/DNA topoisomerase II/histidine kinase"/>
    <property type="match status" value="1"/>
</dbReference>
<dbReference type="Pfam" id="PF02518">
    <property type="entry name" value="HATPase_c"/>
    <property type="match status" value="1"/>
</dbReference>
<proteinExistence type="predicted"/>
<evidence type="ECO:0000256" key="10">
    <source>
        <dbReference type="ARBA" id="ARBA00023136"/>
    </source>
</evidence>
<dbReference type="SMART" id="SM00388">
    <property type="entry name" value="HisKA"/>
    <property type="match status" value="1"/>
</dbReference>
<organism evidence="14 15">
    <name type="scientific">Novimethylophilus kurashikiensis</name>
    <dbReference type="NCBI Taxonomy" id="1825523"/>
    <lineage>
        <taxon>Bacteria</taxon>
        <taxon>Pseudomonadati</taxon>
        <taxon>Pseudomonadota</taxon>
        <taxon>Betaproteobacteria</taxon>
        <taxon>Nitrosomonadales</taxon>
        <taxon>Methylophilaceae</taxon>
        <taxon>Novimethylophilus</taxon>
    </lineage>
</organism>
<dbReference type="SMART" id="SM00387">
    <property type="entry name" value="HATPase_c"/>
    <property type="match status" value="1"/>
</dbReference>
<name>A0A2R5FAB2_9PROT</name>
<evidence type="ECO:0000256" key="6">
    <source>
        <dbReference type="ARBA" id="ARBA00022692"/>
    </source>
</evidence>
<feature type="transmembrane region" description="Helical" evidence="11">
    <location>
        <begin position="164"/>
        <end position="187"/>
    </location>
</feature>
<keyword evidence="15" id="KW-1185">Reference proteome</keyword>
<dbReference type="CDD" id="cd00082">
    <property type="entry name" value="HisKA"/>
    <property type="match status" value="1"/>
</dbReference>
<dbReference type="Proteomes" id="UP000245081">
    <property type="component" value="Unassembled WGS sequence"/>
</dbReference>
<dbReference type="Pfam" id="PF00512">
    <property type="entry name" value="HisKA"/>
    <property type="match status" value="1"/>
</dbReference>
<keyword evidence="8 11" id="KW-1133">Transmembrane helix</keyword>
<evidence type="ECO:0000256" key="8">
    <source>
        <dbReference type="ARBA" id="ARBA00022989"/>
    </source>
</evidence>
<feature type="domain" description="Histidine kinase" evidence="12">
    <location>
        <begin position="248"/>
        <end position="460"/>
    </location>
</feature>
<protein>
    <recommendedName>
        <fullName evidence="3">histidine kinase</fullName>
        <ecNumber evidence="3">2.7.13.3</ecNumber>
    </recommendedName>
</protein>
<evidence type="ECO:0000256" key="4">
    <source>
        <dbReference type="ARBA" id="ARBA00022553"/>
    </source>
</evidence>
<dbReference type="GO" id="GO:0000155">
    <property type="term" value="F:phosphorelay sensor kinase activity"/>
    <property type="evidence" value="ECO:0007669"/>
    <property type="project" value="InterPro"/>
</dbReference>
<comment type="caution">
    <text evidence="14">The sequence shown here is derived from an EMBL/GenBank/DDBJ whole genome shotgun (WGS) entry which is preliminary data.</text>
</comment>
<accession>A0A2R5FAB2</accession>
<evidence type="ECO:0000259" key="13">
    <source>
        <dbReference type="PROSITE" id="PS50885"/>
    </source>
</evidence>
<keyword evidence="5 14" id="KW-0808">Transferase</keyword>
<evidence type="ECO:0000256" key="7">
    <source>
        <dbReference type="ARBA" id="ARBA00022777"/>
    </source>
</evidence>
<dbReference type="Pfam" id="PF08521">
    <property type="entry name" value="2CSK_N"/>
    <property type="match status" value="1"/>
</dbReference>
<dbReference type="InterPro" id="IPR003661">
    <property type="entry name" value="HisK_dim/P_dom"/>
</dbReference>
<keyword evidence="4" id="KW-0597">Phosphoprotein</keyword>
<dbReference type="EC" id="2.7.13.3" evidence="3"/>
<evidence type="ECO:0000256" key="1">
    <source>
        <dbReference type="ARBA" id="ARBA00000085"/>
    </source>
</evidence>
<keyword evidence="7 14" id="KW-0418">Kinase</keyword>
<gene>
    <name evidence="14" type="primary">tctE</name>
    <name evidence="14" type="ORF">NMK_2775</name>
</gene>
<evidence type="ECO:0000313" key="15">
    <source>
        <dbReference type="Proteomes" id="UP000245081"/>
    </source>
</evidence>
<dbReference type="SUPFAM" id="SSF47384">
    <property type="entry name" value="Homodimeric domain of signal transducing histidine kinase"/>
    <property type="match status" value="1"/>
</dbReference>
<evidence type="ECO:0000313" key="14">
    <source>
        <dbReference type="EMBL" id="GBG15172.1"/>
    </source>
</evidence>
<dbReference type="InterPro" id="IPR036890">
    <property type="entry name" value="HATPase_C_sf"/>
</dbReference>
<evidence type="ECO:0000256" key="5">
    <source>
        <dbReference type="ARBA" id="ARBA00022679"/>
    </source>
</evidence>
<dbReference type="InterPro" id="IPR005467">
    <property type="entry name" value="His_kinase_dom"/>
</dbReference>
<evidence type="ECO:0000256" key="2">
    <source>
        <dbReference type="ARBA" id="ARBA00004370"/>
    </source>
</evidence>
<dbReference type="RefSeq" id="WP_109016344.1">
    <property type="nucleotide sequence ID" value="NZ_BDOQ01000014.1"/>
</dbReference>
<dbReference type="InterPro" id="IPR013727">
    <property type="entry name" value="2CSK_N"/>
</dbReference>
<dbReference type="InterPro" id="IPR004358">
    <property type="entry name" value="Sig_transdc_His_kin-like_C"/>
</dbReference>
<comment type="subcellular location">
    <subcellularLocation>
        <location evidence="2">Membrane</location>
    </subcellularLocation>
</comment>
<dbReference type="PRINTS" id="PR00344">
    <property type="entry name" value="BCTRLSENSOR"/>
</dbReference>
<dbReference type="PANTHER" id="PTHR45436">
    <property type="entry name" value="SENSOR HISTIDINE KINASE YKOH"/>
    <property type="match status" value="1"/>
</dbReference>
<comment type="catalytic activity">
    <reaction evidence="1">
        <text>ATP + protein L-histidine = ADP + protein N-phospho-L-histidine.</text>
        <dbReference type="EC" id="2.7.13.3"/>
    </reaction>
</comment>
<reference evidence="14 15" key="1">
    <citation type="journal article" date="2018" name="Environ. Microbiol.">
        <title>Isolation and genomic characterization of Novimethylophilus kurashikiensis gen. nov. sp. nov., a new lanthanide-dependent methylotrophic species of Methylophilaceae.</title>
        <authorList>
            <person name="Lv H."/>
            <person name="Sahin N."/>
            <person name="Tani A."/>
        </authorList>
    </citation>
    <scope>NUCLEOTIDE SEQUENCE [LARGE SCALE GENOMIC DNA]</scope>
    <source>
        <strain evidence="14 15">La2-4</strain>
    </source>
</reference>
<dbReference type="GO" id="GO:0005886">
    <property type="term" value="C:plasma membrane"/>
    <property type="evidence" value="ECO:0007669"/>
    <property type="project" value="TreeGrafter"/>
</dbReference>
<dbReference type="EMBL" id="BDOQ01000014">
    <property type="protein sequence ID" value="GBG15172.1"/>
    <property type="molecule type" value="Genomic_DNA"/>
</dbReference>
<evidence type="ECO:0000259" key="12">
    <source>
        <dbReference type="PROSITE" id="PS50109"/>
    </source>
</evidence>
<dbReference type="PROSITE" id="PS50109">
    <property type="entry name" value="HIS_KIN"/>
    <property type="match status" value="1"/>
</dbReference>
<dbReference type="OrthoDB" id="8583694at2"/>
<evidence type="ECO:0000256" key="11">
    <source>
        <dbReference type="SAM" id="Phobius"/>
    </source>
</evidence>
<feature type="transmembrane region" description="Helical" evidence="11">
    <location>
        <begin position="12"/>
        <end position="33"/>
    </location>
</feature>
<dbReference type="InterPro" id="IPR003594">
    <property type="entry name" value="HATPase_dom"/>
</dbReference>
<dbReference type="InterPro" id="IPR036097">
    <property type="entry name" value="HisK_dim/P_sf"/>
</dbReference>
<evidence type="ECO:0000256" key="3">
    <source>
        <dbReference type="ARBA" id="ARBA00012438"/>
    </source>
</evidence>
<dbReference type="PANTHER" id="PTHR45436:SF1">
    <property type="entry name" value="SENSOR PROTEIN QSEC"/>
    <property type="match status" value="1"/>
</dbReference>
<keyword evidence="6 11" id="KW-0812">Transmembrane</keyword>
<dbReference type="PROSITE" id="PS50885">
    <property type="entry name" value="HAMP"/>
    <property type="match status" value="1"/>
</dbReference>
<dbReference type="CDD" id="cd00075">
    <property type="entry name" value="HATPase"/>
    <property type="match status" value="1"/>
</dbReference>
<dbReference type="InterPro" id="IPR003660">
    <property type="entry name" value="HAMP_dom"/>
</dbReference>
<feature type="domain" description="HAMP" evidence="13">
    <location>
        <begin position="188"/>
        <end position="240"/>
    </location>
</feature>
<evidence type="ECO:0000256" key="9">
    <source>
        <dbReference type="ARBA" id="ARBA00023012"/>
    </source>
</evidence>
<sequence length="470" mass="51799">MRRRSLRRTLLFWLLGPLLILFSLGTILVYQLALSYSEDAYDRALAGSAEDLRMVAKESIKNTGHLELSRTAREILLTDQYDKTYFSIVDENGKLLAGDGRLSVPLTGGEEDDDGKIYFDDVVNGEDIRGISSELDVELGGQQHSWHVLVGETRNKRDGLAKDILTGFVVPQAIIILLAAVLVVFGVRRGLASLETLRESVAHRSSNDMRPLDTSQVPVETQPLMREINSLLNRLEAVFEAQKRFIADAAHQLRTPLAGLSAQTDLAMAQDNPPQTQHALNQIKAVSMRLGHAVNQLLSLARNEPGADKSFNAAPLDLNLLGREATLAWVERAVERKIDLGFEPYDIPAIIHGDAIRLRELLDNLIDNALRYCPPGSSVTVRIDVGPTLCVEDNGPGIPPDERLRIFERFHRLLGTEADGNGLGLAIVKEIAESHGATVDVTEGMNGQGAMFRVNFYKPLVENEESTSLM</sequence>
<dbReference type="InterPro" id="IPR050428">
    <property type="entry name" value="TCS_sensor_his_kinase"/>
</dbReference>
<keyword evidence="9" id="KW-0902">Two-component regulatory system</keyword>
<keyword evidence="10 11" id="KW-0472">Membrane</keyword>
<dbReference type="Gene3D" id="1.10.287.130">
    <property type="match status" value="1"/>
</dbReference>
<dbReference type="AlphaFoldDB" id="A0A2R5FAB2"/>
<dbReference type="Gene3D" id="3.30.565.10">
    <property type="entry name" value="Histidine kinase-like ATPase, C-terminal domain"/>
    <property type="match status" value="1"/>
</dbReference>